<feature type="region of interest" description="Disordered" evidence="1">
    <location>
        <begin position="1"/>
        <end position="63"/>
    </location>
</feature>
<protein>
    <submittedName>
        <fullName evidence="4">Zasp-like motif domain-containing protein</fullName>
    </submittedName>
</protein>
<dbReference type="OrthoDB" id="5826231at2759"/>
<dbReference type="OMA" id="RNYNYQP"/>
<evidence type="ECO:0000256" key="1">
    <source>
        <dbReference type="SAM" id="MobiDB-lite"/>
    </source>
</evidence>
<dbReference type="Proteomes" id="UP000276776">
    <property type="component" value="Unassembled WGS sequence"/>
</dbReference>
<name>A0A0N5D1M7_THECL</name>
<evidence type="ECO:0000313" key="2">
    <source>
        <dbReference type="EMBL" id="VDN04136.1"/>
    </source>
</evidence>
<sequence length="357" mass="40280">MDYQYGYQQHRSRSHSRIPQQSSPGYRSAEHDYSASGTGPTGNYFGASRINHFGGDNRPRRSRSLDNRRDLIFSDNYGFSLGSADDRYTGGTMRYQSHHQHQHQQQQPRNYDYQQYLSISTGPIAEYRSTYDGRRGVVTNDYHLDNQMVPYQARISLPESDWDALDRSIRNYREDLGAEPMIATSRRSKPQSLSPIRHNYDGTLRGGTKSSRQNLSSFFHRHSGIGSGGTGPQSGTSTNKNELVLQNRTDYHHGGCTAVQDEVEFGADRGLTSYYRGGAGSSNQQQHHQSFYGSAGNTGTMRGGGGATMNRSGVGGITRYDLGVPKYYKLHCCCFSFRWPPWAFEEVDPPQPMYRRT</sequence>
<reference evidence="4" key="1">
    <citation type="submission" date="2017-02" db="UniProtKB">
        <authorList>
            <consortium name="WormBaseParasite"/>
        </authorList>
    </citation>
    <scope>IDENTIFICATION</scope>
</reference>
<dbReference type="EMBL" id="UYYF01004441">
    <property type="protein sequence ID" value="VDN04136.1"/>
    <property type="molecule type" value="Genomic_DNA"/>
</dbReference>
<keyword evidence="3" id="KW-1185">Reference proteome</keyword>
<gene>
    <name evidence="2" type="ORF">TCLT_LOCUS6749</name>
</gene>
<proteinExistence type="predicted"/>
<dbReference type="AlphaFoldDB" id="A0A0N5D1M7"/>
<feature type="compositionally biased region" description="Polar residues" evidence="1">
    <location>
        <begin position="281"/>
        <end position="292"/>
    </location>
</feature>
<feature type="compositionally biased region" description="Polar residues" evidence="1">
    <location>
        <begin position="208"/>
        <end position="217"/>
    </location>
</feature>
<dbReference type="WBParaSite" id="TCLT_0000676001-mRNA-1">
    <property type="protein sequence ID" value="TCLT_0000676001-mRNA-1"/>
    <property type="gene ID" value="TCLT_0000676001"/>
</dbReference>
<accession>A0A0N5D1M7</accession>
<reference evidence="2 3" key="2">
    <citation type="submission" date="2018-11" db="EMBL/GenBank/DDBJ databases">
        <authorList>
            <consortium name="Pathogen Informatics"/>
        </authorList>
    </citation>
    <scope>NUCLEOTIDE SEQUENCE [LARGE SCALE GENOMIC DNA]</scope>
</reference>
<organism evidence="4">
    <name type="scientific">Thelazia callipaeda</name>
    <name type="common">Oriental eyeworm</name>
    <name type="synonym">Parasitic nematode</name>
    <dbReference type="NCBI Taxonomy" id="103827"/>
    <lineage>
        <taxon>Eukaryota</taxon>
        <taxon>Metazoa</taxon>
        <taxon>Ecdysozoa</taxon>
        <taxon>Nematoda</taxon>
        <taxon>Chromadorea</taxon>
        <taxon>Rhabditida</taxon>
        <taxon>Spirurina</taxon>
        <taxon>Spiruromorpha</taxon>
        <taxon>Thelazioidea</taxon>
        <taxon>Thelaziidae</taxon>
        <taxon>Thelazia</taxon>
    </lineage>
</organism>
<feature type="region of interest" description="Disordered" evidence="1">
    <location>
        <begin position="90"/>
        <end position="109"/>
    </location>
</feature>
<feature type="region of interest" description="Disordered" evidence="1">
    <location>
        <begin position="279"/>
        <end position="307"/>
    </location>
</feature>
<evidence type="ECO:0000313" key="4">
    <source>
        <dbReference type="WBParaSite" id="TCLT_0000676001-mRNA-1"/>
    </source>
</evidence>
<evidence type="ECO:0000313" key="3">
    <source>
        <dbReference type="Proteomes" id="UP000276776"/>
    </source>
</evidence>
<feature type="region of interest" description="Disordered" evidence="1">
    <location>
        <begin position="184"/>
        <end position="239"/>
    </location>
</feature>